<sequence>MPEALRAGAALPPAWEPLFGPLRAGAVDGLMVIGQVGQSLDGRIATIGGRLEYINGAEGIAHLHRLRAVVDAVVVGVGTAKCDDPQLTVRHVAGPNPARVVIDPNGRLDADARLLADDGTRRIVITSAAAAMRLPDGVERLALPDIGGRLDPAAILAALAAAGFRRILIEGGADTLSGFLAAGCLDRLHVVIAPIILGSGRPSCTLPAIADAEDALRPRVKTVPLGDEVLFDCDLSAQRRPVGQAKMSR</sequence>
<dbReference type="InterPro" id="IPR024072">
    <property type="entry name" value="DHFR-like_dom_sf"/>
</dbReference>
<proteinExistence type="predicted"/>
<dbReference type="SUPFAM" id="SSF53597">
    <property type="entry name" value="Dihydrofolate reductase-like"/>
    <property type="match status" value="1"/>
</dbReference>
<reference evidence="5" key="2">
    <citation type="submission" date="2023-02" db="EMBL/GenBank/DDBJ databases">
        <authorList>
            <person name="Rayyan A."/>
            <person name="Meyer T."/>
            <person name="Kyndt J.A."/>
        </authorList>
    </citation>
    <scope>NUCLEOTIDE SEQUENCE</scope>
    <source>
        <strain evidence="5">DSM 9987</strain>
    </source>
</reference>
<dbReference type="Gene3D" id="3.40.430.10">
    <property type="entry name" value="Dihydrofolate Reductase, subunit A"/>
    <property type="match status" value="1"/>
</dbReference>
<comment type="pathway">
    <text evidence="1">Cofactor biosynthesis; riboflavin biosynthesis.</text>
</comment>
<dbReference type="RefSeq" id="WP_272776588.1">
    <property type="nucleotide sequence ID" value="NZ_JAQQLI010000010.1"/>
</dbReference>
<protein>
    <submittedName>
        <fullName evidence="5">RibD family protein</fullName>
    </submittedName>
</protein>
<accession>A0ABT5J837</accession>
<comment type="caution">
    <text evidence="5">The sequence shown here is derived from an EMBL/GenBank/DDBJ whole genome shotgun (WGS) entry which is preliminary data.</text>
</comment>
<organism evidence="5 6">
    <name type="scientific">Rhodoplanes tepidamans</name>
    <name type="common">Rhodoplanes cryptolactis</name>
    <dbReference type="NCBI Taxonomy" id="200616"/>
    <lineage>
        <taxon>Bacteria</taxon>
        <taxon>Pseudomonadati</taxon>
        <taxon>Pseudomonadota</taxon>
        <taxon>Alphaproteobacteria</taxon>
        <taxon>Hyphomicrobiales</taxon>
        <taxon>Nitrobacteraceae</taxon>
        <taxon>Rhodoplanes</taxon>
    </lineage>
</organism>
<keyword evidence="2" id="KW-0521">NADP</keyword>
<dbReference type="InterPro" id="IPR050765">
    <property type="entry name" value="Riboflavin_Biosynth_HTPR"/>
</dbReference>
<name>A0ABT5J837_RHOTP</name>
<evidence type="ECO:0000256" key="1">
    <source>
        <dbReference type="ARBA" id="ARBA00005104"/>
    </source>
</evidence>
<dbReference type="Pfam" id="PF01872">
    <property type="entry name" value="RibD_C"/>
    <property type="match status" value="1"/>
</dbReference>
<keyword evidence="6" id="KW-1185">Reference proteome</keyword>
<evidence type="ECO:0000313" key="5">
    <source>
        <dbReference type="EMBL" id="MDC7785741.1"/>
    </source>
</evidence>
<evidence type="ECO:0000259" key="4">
    <source>
        <dbReference type="Pfam" id="PF01872"/>
    </source>
</evidence>
<dbReference type="Proteomes" id="UP001165652">
    <property type="component" value="Unassembled WGS sequence"/>
</dbReference>
<feature type="domain" description="Bacterial bifunctional deaminase-reductase C-terminal" evidence="4">
    <location>
        <begin position="32"/>
        <end position="209"/>
    </location>
</feature>
<evidence type="ECO:0000313" key="6">
    <source>
        <dbReference type="Proteomes" id="UP001165652"/>
    </source>
</evidence>
<keyword evidence="3" id="KW-0560">Oxidoreductase</keyword>
<dbReference type="PANTHER" id="PTHR38011:SF7">
    <property type="entry name" value="2,5-DIAMINO-6-RIBOSYLAMINO-4(3H)-PYRIMIDINONE 5'-PHOSPHATE REDUCTASE"/>
    <property type="match status" value="1"/>
</dbReference>
<dbReference type="EMBL" id="JAQQLI010000010">
    <property type="protein sequence ID" value="MDC7785741.1"/>
    <property type="molecule type" value="Genomic_DNA"/>
</dbReference>
<gene>
    <name evidence="5" type="ORF">PQJ73_08610</name>
</gene>
<reference evidence="5" key="1">
    <citation type="journal article" date="2023" name="Microbiol Resour">
        <title>Genome Sequences of Rhodoplanes serenus and Two Thermotolerant Strains, Rhodoplanes tepidamans and 'Rhodoplanes cryptolactis,' Further Refine the Genus.</title>
        <authorList>
            <person name="Rayyan A.A."/>
            <person name="Kyndt J.A."/>
        </authorList>
    </citation>
    <scope>NUCLEOTIDE SEQUENCE</scope>
    <source>
        <strain evidence="5">DSM 9987</strain>
    </source>
</reference>
<dbReference type="PANTHER" id="PTHR38011">
    <property type="entry name" value="DIHYDROFOLATE REDUCTASE FAMILY PROTEIN (AFU_ORTHOLOGUE AFUA_8G06820)"/>
    <property type="match status" value="1"/>
</dbReference>
<evidence type="ECO:0000256" key="3">
    <source>
        <dbReference type="ARBA" id="ARBA00023002"/>
    </source>
</evidence>
<dbReference type="InterPro" id="IPR002734">
    <property type="entry name" value="RibDG_C"/>
</dbReference>
<evidence type="ECO:0000256" key="2">
    <source>
        <dbReference type="ARBA" id="ARBA00022857"/>
    </source>
</evidence>